<gene>
    <name evidence="5" type="ORF">F5147DRAFT_718918</name>
</gene>
<dbReference type="Pfam" id="PF07993">
    <property type="entry name" value="NAD_binding_4"/>
    <property type="match status" value="1"/>
</dbReference>
<dbReference type="Pfam" id="PF00501">
    <property type="entry name" value="AMP-binding"/>
    <property type="match status" value="1"/>
</dbReference>
<dbReference type="Gene3D" id="3.40.50.720">
    <property type="entry name" value="NAD(P)-binding Rossmann-like Domain"/>
    <property type="match status" value="1"/>
</dbReference>
<dbReference type="Pfam" id="PF23562">
    <property type="entry name" value="AMP-binding_C_3"/>
    <property type="match status" value="1"/>
</dbReference>
<evidence type="ECO:0000313" key="6">
    <source>
        <dbReference type="Proteomes" id="UP000823399"/>
    </source>
</evidence>
<evidence type="ECO:0000259" key="4">
    <source>
        <dbReference type="Pfam" id="PF07993"/>
    </source>
</evidence>
<dbReference type="InterPro" id="IPR013120">
    <property type="entry name" value="FAR_NAD-bd"/>
</dbReference>
<feature type="domain" description="AMP-dependent synthetase/ligase" evidence="3">
    <location>
        <begin position="28"/>
        <end position="370"/>
    </location>
</feature>
<comment type="caution">
    <text evidence="5">The sequence shown here is derived from an EMBL/GenBank/DDBJ whole genome shotgun (WGS) entry which is preliminary data.</text>
</comment>
<dbReference type="SUPFAM" id="SSF51735">
    <property type="entry name" value="NAD(P)-binding Rossmann-fold domains"/>
    <property type="match status" value="1"/>
</dbReference>
<dbReference type="Proteomes" id="UP000823399">
    <property type="component" value="Unassembled WGS sequence"/>
</dbReference>
<protein>
    <submittedName>
        <fullName evidence="5">Aminoadipate reductase</fullName>
    </submittedName>
</protein>
<dbReference type="InterPro" id="IPR036291">
    <property type="entry name" value="NAD(P)-bd_dom_sf"/>
</dbReference>
<dbReference type="InterPro" id="IPR000873">
    <property type="entry name" value="AMP-dep_synth/lig_dom"/>
</dbReference>
<evidence type="ECO:0000256" key="1">
    <source>
        <dbReference type="ARBA" id="ARBA00022450"/>
    </source>
</evidence>
<dbReference type="RefSeq" id="XP_041287752.1">
    <property type="nucleotide sequence ID" value="XM_041438734.1"/>
</dbReference>
<dbReference type="InterPro" id="IPR042099">
    <property type="entry name" value="ANL_N_sf"/>
</dbReference>
<accession>A0A9P7EYD3</accession>
<dbReference type="PROSITE" id="PS00455">
    <property type="entry name" value="AMP_BINDING"/>
    <property type="match status" value="1"/>
</dbReference>
<dbReference type="Gene3D" id="3.40.50.12780">
    <property type="entry name" value="N-terminal domain of ligase-like"/>
    <property type="match status" value="1"/>
</dbReference>
<sequence>MVASCHRGCVNYPPLNESLSLPQLVEFNAQHNSDVTFFVYDKPDSNDLVYISHSDFYRACHRAAQAIGPASAGADKEVVVLIANSDTLLYQTVFMGIIFAGLVPFPMSPRNSAAAVTSMMQKTRCRRLITTRHSLASLIDGVEAGLVSATQTSQLQIDEIPALKHLYPSLVSGTPNEAIVPYSSLGPPSSENDVLFYLHSSGSTGFPKPIPISNLTAIHWCLSPSIFDLTNLPTPIRLGAASLPSFHIFGVYFQLLSPIAALSSVSIYPPTSLLDPLATPVVPNSQNILGSILKTKSNILPVVPAFLEQWAFSPSAVDVLKTLEYVFYGGGPLAPKIGNILVNAGVKLSCGYGATEFGSSTHFIRNLVDQKFWDWVRFGPNSKIRWALQDDGTYECQVLTTPMHQVSVENLPDVKGYATSDVFIKHPTVEGLWKIVGRIDDVLILSSGEKTVPAPMENIICANPSVTGAVIFGRGRNQVGILIEPRAGCEIDVDDEKQLAEFRNRVWPDIEEANKEAPAFSRIFKEMIIVTHSEKPMLRAAKGTVIKKATVKLYEEEINALYEKVGGSTRAGIDVPLPTSWTVEDVEGWLKIHAAAANADKEVDPDADLFTQGFDSLSATFLKNRIISSLRSSSDRDLQESASRIDQNIIFSSPSICRLARSVINAVLRRNGTNTVDVKADIENMIERYSVGLGNSVTNTNTTLVNGCSQSDHVVALTGSTGGLGSYLLADLLQREDVSVVYAFNRPSKGASIQQRQENSFKDRGLDYTVLQSDKLVYVETDTFDDHLGLDKELYQKICTSVTVIIHNAWRLDFNLALSSFETHVRGMRNLIDLALSSPRHPQPRFMFASSISSAQSWDKAKGPLPEEVEYDAGVAVGLGYGASKYVSERVLVNSKLPASSFRVGQISGGPPRGAWSTTNWLPIIVKSSVSLGALPEAKGFVSWIPPHAVSNAILDVAFAEEEPPIAVNLVHPRPTAWKTLMQPIADALVERKVTSSPLPLVPFSEWLEKLESSAKDLGEESMERIPAIKLLNFMRSMTQSDIAIRASGEMGSEAGGMTLFTTAVAECVSPTMKELKSLSSADAAQWVDYWEAMGMFQ</sequence>
<dbReference type="InterPro" id="IPR020845">
    <property type="entry name" value="AMP-binding_CS"/>
</dbReference>
<evidence type="ECO:0000256" key="2">
    <source>
        <dbReference type="ARBA" id="ARBA00022553"/>
    </source>
</evidence>
<dbReference type="InterPro" id="IPR051414">
    <property type="entry name" value="Adenylate-forming_Reductase"/>
</dbReference>
<dbReference type="GeneID" id="64700993"/>
<name>A0A9P7EYD3_9AGAM</name>
<proteinExistence type="predicted"/>
<dbReference type="EMBL" id="JABBWM010000076">
    <property type="protein sequence ID" value="KAG2095134.1"/>
    <property type="molecule type" value="Genomic_DNA"/>
</dbReference>
<dbReference type="OrthoDB" id="429813at2759"/>
<dbReference type="PANTHER" id="PTHR43439:SF2">
    <property type="entry name" value="ENZYME, PUTATIVE (JCVI)-RELATED"/>
    <property type="match status" value="1"/>
</dbReference>
<keyword evidence="6" id="KW-1185">Reference proteome</keyword>
<reference evidence="5" key="1">
    <citation type="journal article" date="2020" name="New Phytol.">
        <title>Comparative genomics reveals dynamic genome evolution in host specialist ectomycorrhizal fungi.</title>
        <authorList>
            <person name="Lofgren L.A."/>
            <person name="Nguyen N.H."/>
            <person name="Vilgalys R."/>
            <person name="Ruytinx J."/>
            <person name="Liao H.L."/>
            <person name="Branco S."/>
            <person name="Kuo A."/>
            <person name="LaButti K."/>
            <person name="Lipzen A."/>
            <person name="Andreopoulos W."/>
            <person name="Pangilinan J."/>
            <person name="Riley R."/>
            <person name="Hundley H."/>
            <person name="Na H."/>
            <person name="Barry K."/>
            <person name="Grigoriev I.V."/>
            <person name="Stajich J.E."/>
            <person name="Kennedy P.G."/>
        </authorList>
    </citation>
    <scope>NUCLEOTIDE SEQUENCE</scope>
    <source>
        <strain evidence="5">FC423</strain>
    </source>
</reference>
<dbReference type="AlphaFoldDB" id="A0A9P7EYD3"/>
<organism evidence="5 6">
    <name type="scientific">Suillus discolor</name>
    <dbReference type="NCBI Taxonomy" id="1912936"/>
    <lineage>
        <taxon>Eukaryota</taxon>
        <taxon>Fungi</taxon>
        <taxon>Dikarya</taxon>
        <taxon>Basidiomycota</taxon>
        <taxon>Agaricomycotina</taxon>
        <taxon>Agaricomycetes</taxon>
        <taxon>Agaricomycetidae</taxon>
        <taxon>Boletales</taxon>
        <taxon>Suillineae</taxon>
        <taxon>Suillaceae</taxon>
        <taxon>Suillus</taxon>
    </lineage>
</organism>
<keyword evidence="2" id="KW-0597">Phosphoprotein</keyword>
<dbReference type="PANTHER" id="PTHR43439">
    <property type="entry name" value="PHENYLACETATE-COENZYME A LIGASE"/>
    <property type="match status" value="1"/>
</dbReference>
<feature type="domain" description="Thioester reductase (TE)" evidence="4">
    <location>
        <begin position="717"/>
        <end position="954"/>
    </location>
</feature>
<evidence type="ECO:0000313" key="5">
    <source>
        <dbReference type="EMBL" id="KAG2095134.1"/>
    </source>
</evidence>
<evidence type="ECO:0000259" key="3">
    <source>
        <dbReference type="Pfam" id="PF00501"/>
    </source>
</evidence>
<keyword evidence="1" id="KW-0596">Phosphopantetheine</keyword>
<dbReference type="SUPFAM" id="SSF56801">
    <property type="entry name" value="Acetyl-CoA synthetase-like"/>
    <property type="match status" value="1"/>
</dbReference>